<accession>A0A226F2Q5</accession>
<feature type="compositionally biased region" description="Low complexity" evidence="5">
    <location>
        <begin position="1"/>
        <end position="16"/>
    </location>
</feature>
<dbReference type="InterPro" id="IPR036915">
    <property type="entry name" value="Cyclin-like_sf"/>
</dbReference>
<feature type="domain" description="Cyclin-like" evidence="6">
    <location>
        <begin position="391"/>
        <end position="477"/>
    </location>
</feature>
<evidence type="ECO:0000256" key="4">
    <source>
        <dbReference type="RuleBase" id="RU000383"/>
    </source>
</evidence>
<protein>
    <submittedName>
        <fullName evidence="8">G2/mitotic-specific cyclin-B2</fullName>
    </submittedName>
</protein>
<evidence type="ECO:0000259" key="7">
    <source>
        <dbReference type="SMART" id="SM01332"/>
    </source>
</evidence>
<feature type="compositionally biased region" description="Polar residues" evidence="5">
    <location>
        <begin position="98"/>
        <end position="128"/>
    </location>
</feature>
<dbReference type="SMART" id="SM00385">
    <property type="entry name" value="CYCLIN"/>
    <property type="match status" value="2"/>
</dbReference>
<dbReference type="CDD" id="cd20507">
    <property type="entry name" value="CYCLIN_CCNB1-like_rpt1"/>
    <property type="match status" value="1"/>
</dbReference>
<evidence type="ECO:0000313" key="8">
    <source>
        <dbReference type="EMBL" id="OXA64062.1"/>
    </source>
</evidence>
<dbReference type="FunFam" id="1.10.472.10:FF:000001">
    <property type="entry name" value="G2/mitotic-specific cyclin"/>
    <property type="match status" value="1"/>
</dbReference>
<feature type="domain" description="Cyclin C-terminal" evidence="7">
    <location>
        <begin position="387"/>
        <end position="510"/>
    </location>
</feature>
<dbReference type="InterPro" id="IPR039361">
    <property type="entry name" value="Cyclin"/>
</dbReference>
<dbReference type="Proteomes" id="UP000198287">
    <property type="component" value="Unassembled WGS sequence"/>
</dbReference>
<dbReference type="SUPFAM" id="SSF47954">
    <property type="entry name" value="Cyclin-like"/>
    <property type="match status" value="2"/>
</dbReference>
<comment type="caution">
    <text evidence="8">The sequence shown here is derived from an EMBL/GenBank/DDBJ whole genome shotgun (WGS) entry which is preliminary data.</text>
</comment>
<dbReference type="SMART" id="SM01332">
    <property type="entry name" value="Cyclin_C"/>
    <property type="match status" value="1"/>
</dbReference>
<proteinExistence type="inferred from homology"/>
<dbReference type="Pfam" id="PF00134">
    <property type="entry name" value="Cyclin_N"/>
    <property type="match status" value="1"/>
</dbReference>
<evidence type="ECO:0000259" key="6">
    <source>
        <dbReference type="SMART" id="SM00385"/>
    </source>
</evidence>
<sequence>MASLRTRALSSSSISTVGADNAETHNPAKGQENQGGPGALRGARVLGDIGNRMKKHLGTSQAQPGKPLGPMKATAKPGVGASKASAFAVPRLPKPAAQNRQENAKPQPQLTRSASMNQGTNKKTNVQNDAGVKVLGNLQNRSQSHISLKDGILKSLNAVVGDKKKLPAQTVVYEDKLQQKEVSVPETSKSTEVQPLEACDAPTNEVFEELKTESSSSDKTTSIKENNEVAVFSGQRFDVPDIDAEDGKNPLLLREYIQDICDYLFILEKKYPIKIRYLEGRLINSKMRAVLLDWLVEVHYQFGFMPETLYMAAKTLDRYLQKERKVTRKQLQLVGVTALYVAAKFEEVCTPTVIDFSAVSDNAFSSTEVRHMEKEILQSLEYDLAPPPAVFFLRRFSKAAGAPLLIHTMAKYIMELTLVDYGTCHLYPSDQAAAALALALLIIHKTKPLQELWNSALQHHTRLSLDALKPILTPVACMLAKVHEEPPKLKAVYSKYGRNRLNKISLVPELQIKEWKDRVTRDLC</sequence>
<evidence type="ECO:0000313" key="9">
    <source>
        <dbReference type="Proteomes" id="UP000198287"/>
    </source>
</evidence>
<dbReference type="GO" id="GO:0016538">
    <property type="term" value="F:cyclin-dependent protein serine/threonine kinase regulator activity"/>
    <property type="evidence" value="ECO:0007669"/>
    <property type="project" value="InterPro"/>
</dbReference>
<dbReference type="EMBL" id="LNIX01000001">
    <property type="protein sequence ID" value="OXA64062.1"/>
    <property type="molecule type" value="Genomic_DNA"/>
</dbReference>
<dbReference type="GO" id="GO:0044772">
    <property type="term" value="P:mitotic cell cycle phase transition"/>
    <property type="evidence" value="ECO:0007669"/>
    <property type="project" value="InterPro"/>
</dbReference>
<dbReference type="Pfam" id="PF02984">
    <property type="entry name" value="Cyclin_C"/>
    <property type="match status" value="1"/>
</dbReference>
<dbReference type="InterPro" id="IPR004367">
    <property type="entry name" value="Cyclin_C-dom"/>
</dbReference>
<keyword evidence="1" id="KW-0132">Cell division</keyword>
<evidence type="ECO:0000256" key="2">
    <source>
        <dbReference type="ARBA" id="ARBA00023127"/>
    </source>
</evidence>
<keyword evidence="9" id="KW-1185">Reference proteome</keyword>
<organism evidence="8 9">
    <name type="scientific">Folsomia candida</name>
    <name type="common">Springtail</name>
    <dbReference type="NCBI Taxonomy" id="158441"/>
    <lineage>
        <taxon>Eukaryota</taxon>
        <taxon>Metazoa</taxon>
        <taxon>Ecdysozoa</taxon>
        <taxon>Arthropoda</taxon>
        <taxon>Hexapoda</taxon>
        <taxon>Collembola</taxon>
        <taxon>Entomobryomorpha</taxon>
        <taxon>Isotomoidea</taxon>
        <taxon>Isotomidae</taxon>
        <taxon>Proisotominae</taxon>
        <taxon>Folsomia</taxon>
    </lineage>
</organism>
<dbReference type="Gene3D" id="1.10.472.10">
    <property type="entry name" value="Cyclin-like"/>
    <property type="match status" value="2"/>
</dbReference>
<feature type="region of interest" description="Disordered" evidence="5">
    <location>
        <begin position="1"/>
        <end position="128"/>
    </location>
</feature>
<dbReference type="AlphaFoldDB" id="A0A226F2Q5"/>
<dbReference type="PANTHER" id="PTHR10177">
    <property type="entry name" value="CYCLINS"/>
    <property type="match status" value="1"/>
</dbReference>
<dbReference type="STRING" id="158441.A0A226F2Q5"/>
<keyword evidence="2 4" id="KW-0195">Cyclin</keyword>
<gene>
    <name evidence="8" type="ORF">Fcan01_02416</name>
</gene>
<dbReference type="InterPro" id="IPR013763">
    <property type="entry name" value="Cyclin-like_dom"/>
</dbReference>
<name>A0A226F2Q5_FOLCA</name>
<dbReference type="OrthoDB" id="5590282at2759"/>
<evidence type="ECO:0000256" key="1">
    <source>
        <dbReference type="ARBA" id="ARBA00022618"/>
    </source>
</evidence>
<dbReference type="InterPro" id="IPR046965">
    <property type="entry name" value="Cyclin_A/B-like"/>
</dbReference>
<dbReference type="InterPro" id="IPR006671">
    <property type="entry name" value="Cyclin_N"/>
</dbReference>
<comment type="similarity">
    <text evidence="4">Belongs to the cyclin family.</text>
</comment>
<reference evidence="8 9" key="1">
    <citation type="submission" date="2015-12" db="EMBL/GenBank/DDBJ databases">
        <title>The genome of Folsomia candida.</title>
        <authorList>
            <person name="Faddeeva A."/>
            <person name="Derks M.F."/>
            <person name="Anvar Y."/>
            <person name="Smit S."/>
            <person name="Van Straalen N."/>
            <person name="Roelofs D."/>
        </authorList>
    </citation>
    <scope>NUCLEOTIDE SEQUENCE [LARGE SCALE GENOMIC DNA]</scope>
    <source>
        <strain evidence="8 9">VU population</strain>
        <tissue evidence="8">Whole body</tissue>
    </source>
</reference>
<dbReference type="GO" id="GO:0051301">
    <property type="term" value="P:cell division"/>
    <property type="evidence" value="ECO:0007669"/>
    <property type="project" value="UniProtKB-KW"/>
</dbReference>
<keyword evidence="3" id="KW-0131">Cell cycle</keyword>
<evidence type="ECO:0000256" key="5">
    <source>
        <dbReference type="SAM" id="MobiDB-lite"/>
    </source>
</evidence>
<evidence type="ECO:0000256" key="3">
    <source>
        <dbReference type="ARBA" id="ARBA00023306"/>
    </source>
</evidence>
<feature type="domain" description="Cyclin-like" evidence="6">
    <location>
        <begin position="293"/>
        <end position="378"/>
    </location>
</feature>
<dbReference type="PIRSF" id="PIRSF001771">
    <property type="entry name" value="Cyclin_A_B_D_E"/>
    <property type="match status" value="1"/>
</dbReference>